<gene>
    <name evidence="2" type="ORF">LMG27952_05006</name>
</gene>
<evidence type="ECO:0000259" key="1">
    <source>
        <dbReference type="PROSITE" id="PS50995"/>
    </source>
</evidence>
<dbReference type="Proteomes" id="UP000656319">
    <property type="component" value="Unassembled WGS sequence"/>
</dbReference>
<dbReference type="SMART" id="SM00347">
    <property type="entry name" value="HTH_MARR"/>
    <property type="match status" value="1"/>
</dbReference>
<comment type="caution">
    <text evidence="2">The sequence shown here is derived from an EMBL/GenBank/DDBJ whole genome shotgun (WGS) entry which is preliminary data.</text>
</comment>
<evidence type="ECO:0000313" key="3">
    <source>
        <dbReference type="Proteomes" id="UP000656319"/>
    </source>
</evidence>
<accession>A0ABN7I7R1</accession>
<sequence length="165" mass="18582">MHWPALIDRSLRKYHRGMSIHPTHGPALDNALAYWVSRVHTRLTHLVNRQTRAELGITGPQAWALHLIASGRCSSASAIAHECGIDLGAVTRLLDRVEKLDLLQRFRSTSDRRMVRLELTECGKSLAMRVPPIIDSIFQHAQTGLTPAEADLLEGLLRRVHLNYE</sequence>
<dbReference type="PANTHER" id="PTHR33164">
    <property type="entry name" value="TRANSCRIPTIONAL REGULATOR, MARR FAMILY"/>
    <property type="match status" value="1"/>
</dbReference>
<dbReference type="Pfam" id="PF01047">
    <property type="entry name" value="MarR"/>
    <property type="match status" value="1"/>
</dbReference>
<dbReference type="InterPro" id="IPR036388">
    <property type="entry name" value="WH-like_DNA-bd_sf"/>
</dbReference>
<dbReference type="PRINTS" id="PR00598">
    <property type="entry name" value="HTHMARR"/>
</dbReference>
<feature type="domain" description="HTH marR-type" evidence="1">
    <location>
        <begin position="29"/>
        <end position="162"/>
    </location>
</feature>
<evidence type="ECO:0000313" key="2">
    <source>
        <dbReference type="EMBL" id="CAD6550403.1"/>
    </source>
</evidence>
<keyword evidence="3" id="KW-1185">Reference proteome</keyword>
<protein>
    <recommendedName>
        <fullName evidence="1">HTH marR-type domain-containing protein</fullName>
    </recommendedName>
</protein>
<organism evidence="2 3">
    <name type="scientific">Paraburkholderia hiiakae</name>
    <dbReference type="NCBI Taxonomy" id="1081782"/>
    <lineage>
        <taxon>Bacteria</taxon>
        <taxon>Pseudomonadati</taxon>
        <taxon>Pseudomonadota</taxon>
        <taxon>Betaproteobacteria</taxon>
        <taxon>Burkholderiales</taxon>
        <taxon>Burkholderiaceae</taxon>
        <taxon>Paraburkholderia</taxon>
    </lineage>
</organism>
<dbReference type="RefSeq" id="WP_236597037.1">
    <property type="nucleotide sequence ID" value="NZ_CAJHCQ010000014.1"/>
</dbReference>
<dbReference type="PROSITE" id="PS50995">
    <property type="entry name" value="HTH_MARR_2"/>
    <property type="match status" value="1"/>
</dbReference>
<dbReference type="Gene3D" id="1.10.10.10">
    <property type="entry name" value="Winged helix-like DNA-binding domain superfamily/Winged helix DNA-binding domain"/>
    <property type="match status" value="1"/>
</dbReference>
<name>A0ABN7I7R1_9BURK</name>
<dbReference type="SUPFAM" id="SSF46785">
    <property type="entry name" value="Winged helix' DNA-binding domain"/>
    <property type="match status" value="1"/>
</dbReference>
<reference evidence="2 3" key="1">
    <citation type="submission" date="2020-10" db="EMBL/GenBank/DDBJ databases">
        <authorList>
            <person name="Peeters C."/>
        </authorList>
    </citation>
    <scope>NUCLEOTIDE SEQUENCE [LARGE SCALE GENOMIC DNA]</scope>
    <source>
        <strain evidence="2 3">LMG 27952</strain>
    </source>
</reference>
<dbReference type="InterPro" id="IPR000835">
    <property type="entry name" value="HTH_MarR-typ"/>
</dbReference>
<dbReference type="InterPro" id="IPR036390">
    <property type="entry name" value="WH_DNA-bd_sf"/>
</dbReference>
<dbReference type="EMBL" id="CAJHCQ010000014">
    <property type="protein sequence ID" value="CAD6550403.1"/>
    <property type="molecule type" value="Genomic_DNA"/>
</dbReference>
<dbReference type="PANTHER" id="PTHR33164:SF43">
    <property type="entry name" value="HTH-TYPE TRANSCRIPTIONAL REPRESSOR YETL"/>
    <property type="match status" value="1"/>
</dbReference>
<proteinExistence type="predicted"/>
<dbReference type="InterPro" id="IPR039422">
    <property type="entry name" value="MarR/SlyA-like"/>
</dbReference>